<evidence type="ECO:0000313" key="1">
    <source>
        <dbReference type="EMBL" id="PXV79113.1"/>
    </source>
</evidence>
<keyword evidence="2" id="KW-1185">Reference proteome</keyword>
<dbReference type="RefSeq" id="WP_011630671.1">
    <property type="nucleotide sequence ID" value="NZ_QICQ01000025.1"/>
</dbReference>
<comment type="caution">
    <text evidence="1">The sequence shown here is derived from an EMBL/GenBank/DDBJ whole genome shotgun (WGS) entry which is preliminary data.</text>
</comment>
<sequence>MTRFIPENAEAREFPTAAIVAYCYQSKKGPALVAYKGRQSKPCRFIAFTDDERRDSYLAELVKTEIEIEDWKRSRREKGHGLDVGDIVYSSWGYEQTNVDFYEVIRVPSGRSAVVRQIEKDTTSAPSRMSGLVTPKPGAFVATAKESTRRAAGLHCLNGGNLTIGSLQKWDGKPKAVSWYA</sequence>
<gene>
    <name evidence="1" type="ORF">C8R14_12548</name>
</gene>
<accession>A0ABX5M8S0</accession>
<organism evidence="1 2">
    <name type="scientific">Nitrosomonas eutropha</name>
    <dbReference type="NCBI Taxonomy" id="916"/>
    <lineage>
        <taxon>Bacteria</taxon>
        <taxon>Pseudomonadati</taxon>
        <taxon>Pseudomonadota</taxon>
        <taxon>Betaproteobacteria</taxon>
        <taxon>Nitrosomonadales</taxon>
        <taxon>Nitrosomonadaceae</taxon>
        <taxon>Nitrosomonas</taxon>
    </lineage>
</organism>
<proteinExistence type="predicted"/>
<reference evidence="1 2" key="1">
    <citation type="submission" date="2018-04" db="EMBL/GenBank/DDBJ databases">
        <title>Active sludge and wastewater microbial communities from Klosterneuburg, Austria.</title>
        <authorList>
            <person name="Wagner M."/>
        </authorList>
    </citation>
    <scope>NUCLEOTIDE SEQUENCE [LARGE SCALE GENOMIC DNA]</scope>
    <source>
        <strain evidence="1 2">Nm 57</strain>
    </source>
</reference>
<dbReference type="EMBL" id="QICQ01000025">
    <property type="protein sequence ID" value="PXV79113.1"/>
    <property type="molecule type" value="Genomic_DNA"/>
</dbReference>
<protein>
    <submittedName>
        <fullName evidence="1">Uncharacterized protein</fullName>
    </submittedName>
</protein>
<evidence type="ECO:0000313" key="2">
    <source>
        <dbReference type="Proteomes" id="UP000247780"/>
    </source>
</evidence>
<name>A0ABX5M8S0_9PROT</name>
<dbReference type="Proteomes" id="UP000247780">
    <property type="component" value="Unassembled WGS sequence"/>
</dbReference>